<name>A0A1I0TXB8_9SPHI</name>
<dbReference type="Pfam" id="PF13595">
    <property type="entry name" value="DUF4138"/>
    <property type="match status" value="1"/>
</dbReference>
<dbReference type="NCBIfam" id="TIGR03780">
    <property type="entry name" value="Bac_Flav_CT_N"/>
    <property type="match status" value="1"/>
</dbReference>
<dbReference type="EMBL" id="FOJM01000016">
    <property type="protein sequence ID" value="SFA56471.1"/>
    <property type="molecule type" value="Genomic_DNA"/>
</dbReference>
<protein>
    <submittedName>
        <fullName evidence="2">Bacteroides conjugative transposon TraN protein</fullName>
    </submittedName>
</protein>
<dbReference type="InterPro" id="IPR022298">
    <property type="entry name" value="Conjug_transposon_TraN"/>
</dbReference>
<gene>
    <name evidence="2" type="ORF">SAMN04488511_11611</name>
</gene>
<dbReference type="RefSeq" id="WP_090986260.1">
    <property type="nucleotide sequence ID" value="NZ_FOJM01000016.1"/>
</dbReference>
<dbReference type="OrthoDB" id="1038500at2"/>
<keyword evidence="1" id="KW-0732">Signal</keyword>
<keyword evidence="3" id="KW-1185">Reference proteome</keyword>
<dbReference type="AlphaFoldDB" id="A0A1I0TXB8"/>
<organism evidence="2 3">
    <name type="scientific">Pedobacter suwonensis</name>
    <dbReference type="NCBI Taxonomy" id="332999"/>
    <lineage>
        <taxon>Bacteria</taxon>
        <taxon>Pseudomonadati</taxon>
        <taxon>Bacteroidota</taxon>
        <taxon>Sphingobacteriia</taxon>
        <taxon>Sphingobacteriales</taxon>
        <taxon>Sphingobacteriaceae</taxon>
        <taxon>Pedobacter</taxon>
    </lineage>
</organism>
<feature type="signal peptide" evidence="1">
    <location>
        <begin position="1"/>
        <end position="21"/>
    </location>
</feature>
<accession>A0A1I0TXB8</accession>
<proteinExistence type="predicted"/>
<sequence length="278" mass="30977">MMMKNLILSLAVLLGTCRANAQQNGPLKADTVRSATLLELSTNKTSLLIFPASVRAADRGDSYVMAEKVKGVENMLKVKAGQQNFAPSNLHVITSDGNVYDFTVVYSDTPQNQTIDLRSTAPFGVAVFKGVSLNSTQLSAYGEKVSASDPFVKGVHERHYRLLFTLEGLFIKDDVLFVRYRLKNFSHIPYDEGSLRFFVRDRKKAKRTSEQDNELQALQVTRQGSPESDRGQVIIAAFARFTIADSKRLVTELMERGGDRNLSLKLSGEKLLQARPLR</sequence>
<evidence type="ECO:0000256" key="1">
    <source>
        <dbReference type="SAM" id="SignalP"/>
    </source>
</evidence>
<evidence type="ECO:0000313" key="2">
    <source>
        <dbReference type="EMBL" id="SFA56471.1"/>
    </source>
</evidence>
<dbReference type="STRING" id="332999.SAMN04488511_11611"/>
<reference evidence="3" key="1">
    <citation type="submission" date="2016-10" db="EMBL/GenBank/DDBJ databases">
        <authorList>
            <person name="Varghese N."/>
            <person name="Submissions S."/>
        </authorList>
    </citation>
    <scope>NUCLEOTIDE SEQUENCE [LARGE SCALE GENOMIC DNA]</scope>
    <source>
        <strain evidence="3">DSM 18130</strain>
    </source>
</reference>
<dbReference type="Proteomes" id="UP000198836">
    <property type="component" value="Unassembled WGS sequence"/>
</dbReference>
<evidence type="ECO:0000313" key="3">
    <source>
        <dbReference type="Proteomes" id="UP000198836"/>
    </source>
</evidence>
<feature type="chain" id="PRO_5011480908" evidence="1">
    <location>
        <begin position="22"/>
        <end position="278"/>
    </location>
</feature>